<organism evidence="1 2">
    <name type="scientific">Papaver atlanticum</name>
    <dbReference type="NCBI Taxonomy" id="357466"/>
    <lineage>
        <taxon>Eukaryota</taxon>
        <taxon>Viridiplantae</taxon>
        <taxon>Streptophyta</taxon>
        <taxon>Embryophyta</taxon>
        <taxon>Tracheophyta</taxon>
        <taxon>Spermatophyta</taxon>
        <taxon>Magnoliopsida</taxon>
        <taxon>Ranunculales</taxon>
        <taxon>Papaveraceae</taxon>
        <taxon>Papaveroideae</taxon>
        <taxon>Papaver</taxon>
    </lineage>
</organism>
<reference evidence="1" key="1">
    <citation type="submission" date="2022-04" db="EMBL/GenBank/DDBJ databases">
        <title>A functionally conserved STORR gene fusion in Papaver species that diverged 16.8 million years ago.</title>
        <authorList>
            <person name="Catania T."/>
        </authorList>
    </citation>
    <scope>NUCLEOTIDE SEQUENCE</scope>
    <source>
        <strain evidence="1">S-188037</strain>
    </source>
</reference>
<gene>
    <name evidence="1" type="ORF">MKW98_018521</name>
</gene>
<comment type="caution">
    <text evidence="1">The sequence shown here is derived from an EMBL/GenBank/DDBJ whole genome shotgun (WGS) entry which is preliminary data.</text>
</comment>
<accession>A0AAD4XXA8</accession>
<dbReference type="EMBL" id="JAJJMB010001752">
    <property type="protein sequence ID" value="KAI3955420.1"/>
    <property type="molecule type" value="Genomic_DNA"/>
</dbReference>
<name>A0AAD4XXA8_9MAGN</name>
<proteinExistence type="predicted"/>
<dbReference type="Proteomes" id="UP001202328">
    <property type="component" value="Unassembled WGS sequence"/>
</dbReference>
<keyword evidence="2" id="KW-1185">Reference proteome</keyword>
<dbReference type="AlphaFoldDB" id="A0AAD4XXA8"/>
<sequence length="122" mass="13961">MFTRSEQKALDWSYFEHAIDRFQDLFLRQSRTGKLKPTLETTASIFQEGKYKENEGTKISGKKKSFLGLHFKVGSSLGKNIAAPVSKYRGQQQHEQNLCTKAATLQMTHIQRQHNCRGQPST</sequence>
<protein>
    <submittedName>
        <fullName evidence="1">Uncharacterized protein</fullName>
    </submittedName>
</protein>
<evidence type="ECO:0000313" key="2">
    <source>
        <dbReference type="Proteomes" id="UP001202328"/>
    </source>
</evidence>
<evidence type="ECO:0000313" key="1">
    <source>
        <dbReference type="EMBL" id="KAI3955420.1"/>
    </source>
</evidence>